<dbReference type="PANTHER" id="PTHR37819">
    <property type="entry name" value="PROTEIN PSIE"/>
    <property type="match status" value="1"/>
</dbReference>
<evidence type="ECO:0000256" key="7">
    <source>
        <dbReference type="ARBA" id="ARBA00023136"/>
    </source>
</evidence>
<dbReference type="InterPro" id="IPR020948">
    <property type="entry name" value="P_starv_induced_PsiE-like"/>
</dbReference>
<dbReference type="AlphaFoldDB" id="A0A370DF33"/>
<keyword evidence="10" id="KW-1185">Reference proteome</keyword>
<keyword evidence="6 8" id="KW-1133">Transmembrane helix</keyword>
<dbReference type="GO" id="GO:0016036">
    <property type="term" value="P:cellular response to phosphate starvation"/>
    <property type="evidence" value="ECO:0007669"/>
    <property type="project" value="InterPro"/>
</dbReference>
<reference evidence="9 10" key="1">
    <citation type="journal article" date="2018" name="ISME J.">
        <title>Endosymbiont genomes yield clues of tubeworm success.</title>
        <authorList>
            <person name="Li Y."/>
            <person name="Liles M.R."/>
            <person name="Halanych K.M."/>
        </authorList>
    </citation>
    <scope>NUCLEOTIDE SEQUENCE [LARGE SCALE GENOMIC DNA]</scope>
    <source>
        <strain evidence="9">A1462</strain>
    </source>
</reference>
<organism evidence="9 10">
    <name type="scientific">endosymbiont of Escarpia spicata</name>
    <dbReference type="NCBI Taxonomy" id="2200908"/>
    <lineage>
        <taxon>Bacteria</taxon>
        <taxon>Pseudomonadati</taxon>
        <taxon>Pseudomonadota</taxon>
        <taxon>Gammaproteobacteria</taxon>
        <taxon>sulfur-oxidizing symbionts</taxon>
    </lineage>
</organism>
<proteinExistence type="inferred from homology"/>
<comment type="caution">
    <text evidence="9">The sequence shown here is derived from an EMBL/GenBank/DDBJ whole genome shotgun (WGS) entry which is preliminary data.</text>
</comment>
<accession>A0A370DF33</accession>
<dbReference type="EMBL" id="QFXE01000018">
    <property type="protein sequence ID" value="RDH83535.1"/>
    <property type="molecule type" value="Genomic_DNA"/>
</dbReference>
<dbReference type="PANTHER" id="PTHR37819:SF1">
    <property type="entry name" value="PROTEIN PSIE"/>
    <property type="match status" value="1"/>
</dbReference>
<comment type="similarity">
    <text evidence="2">Belongs to the PsiE family.</text>
</comment>
<evidence type="ECO:0000313" key="9">
    <source>
        <dbReference type="EMBL" id="RDH83535.1"/>
    </source>
</evidence>
<protein>
    <recommendedName>
        <fullName evidence="3">Protein PsiE</fullName>
    </recommendedName>
</protein>
<sequence length="137" mass="15527">MSENEHFNKIEKAGDFMVEMFHTIGLFVIGATVIWSSVTVYLEMISHGHATLKDILLLFIYLELGAMVGIYFKTRRMPVQFLIYIAVTALTRLLTIDIKTMPSEMILTLTGAILMLTFAILVLRYGNSKLGSKQDEF</sequence>
<feature type="transmembrane region" description="Helical" evidence="8">
    <location>
        <begin position="20"/>
        <end position="42"/>
    </location>
</feature>
<feature type="transmembrane region" description="Helical" evidence="8">
    <location>
        <begin position="106"/>
        <end position="126"/>
    </location>
</feature>
<dbReference type="InterPro" id="IPR009315">
    <property type="entry name" value="P_starv_induced_PsiE"/>
</dbReference>
<keyword evidence="5 8" id="KW-0812">Transmembrane</keyword>
<comment type="subcellular location">
    <subcellularLocation>
        <location evidence="1">Cell inner membrane</location>
        <topology evidence="1">Multi-pass membrane protein</topology>
    </subcellularLocation>
</comment>
<dbReference type="GO" id="GO:0005886">
    <property type="term" value="C:plasma membrane"/>
    <property type="evidence" value="ECO:0007669"/>
    <property type="project" value="UniProtKB-SubCell"/>
</dbReference>
<evidence type="ECO:0000256" key="8">
    <source>
        <dbReference type="SAM" id="Phobius"/>
    </source>
</evidence>
<evidence type="ECO:0000256" key="5">
    <source>
        <dbReference type="ARBA" id="ARBA00022692"/>
    </source>
</evidence>
<evidence type="ECO:0000313" key="10">
    <source>
        <dbReference type="Proteomes" id="UP000254771"/>
    </source>
</evidence>
<name>A0A370DF33_9GAMM</name>
<evidence type="ECO:0000256" key="2">
    <source>
        <dbReference type="ARBA" id="ARBA00005632"/>
    </source>
</evidence>
<evidence type="ECO:0000256" key="1">
    <source>
        <dbReference type="ARBA" id="ARBA00004429"/>
    </source>
</evidence>
<dbReference type="Proteomes" id="UP000254771">
    <property type="component" value="Unassembled WGS sequence"/>
</dbReference>
<dbReference type="PIRSF" id="PIRSF029598">
    <property type="entry name" value="PsiE"/>
    <property type="match status" value="1"/>
</dbReference>
<evidence type="ECO:0000256" key="3">
    <source>
        <dbReference type="ARBA" id="ARBA00021903"/>
    </source>
</evidence>
<feature type="transmembrane region" description="Helical" evidence="8">
    <location>
        <begin position="54"/>
        <end position="72"/>
    </location>
</feature>
<keyword evidence="4" id="KW-1003">Cell membrane</keyword>
<feature type="transmembrane region" description="Helical" evidence="8">
    <location>
        <begin position="78"/>
        <end position="94"/>
    </location>
</feature>
<keyword evidence="7 8" id="KW-0472">Membrane</keyword>
<dbReference type="Pfam" id="PF06146">
    <property type="entry name" value="PsiE"/>
    <property type="match status" value="1"/>
</dbReference>
<gene>
    <name evidence="9" type="ORF">DIZ78_13500</name>
</gene>
<evidence type="ECO:0000256" key="6">
    <source>
        <dbReference type="ARBA" id="ARBA00022989"/>
    </source>
</evidence>
<evidence type="ECO:0000256" key="4">
    <source>
        <dbReference type="ARBA" id="ARBA00022475"/>
    </source>
</evidence>